<accession>A0A1M7Y6B8</accession>
<dbReference type="AlphaFoldDB" id="A0A1M7Y6B8"/>
<dbReference type="EMBL" id="FRFE01000009">
    <property type="protein sequence ID" value="SHO48144.1"/>
    <property type="molecule type" value="Genomic_DNA"/>
</dbReference>
<evidence type="ECO:0000313" key="2">
    <source>
        <dbReference type="Proteomes" id="UP000184603"/>
    </source>
</evidence>
<sequence length="102" mass="11654">MGKYILLGMNQPNSSRNNCRIVHTSDNYEQLLRIWETIEKFYSQIEMDGRNGLNAASKQMIEENPYLSSLYEVYYESIIFTVTLVGIFESLKVGAGSMSEIA</sequence>
<organism evidence="1 2">
    <name type="scientific">Desulfopila aestuarii DSM 18488</name>
    <dbReference type="NCBI Taxonomy" id="1121416"/>
    <lineage>
        <taxon>Bacteria</taxon>
        <taxon>Pseudomonadati</taxon>
        <taxon>Thermodesulfobacteriota</taxon>
        <taxon>Desulfobulbia</taxon>
        <taxon>Desulfobulbales</taxon>
        <taxon>Desulfocapsaceae</taxon>
        <taxon>Desulfopila</taxon>
    </lineage>
</organism>
<proteinExistence type="predicted"/>
<protein>
    <submittedName>
        <fullName evidence="1">Uncharacterized protein</fullName>
    </submittedName>
</protein>
<dbReference type="Proteomes" id="UP000184603">
    <property type="component" value="Unassembled WGS sequence"/>
</dbReference>
<gene>
    <name evidence="1" type="ORF">SAMN02745220_02154</name>
</gene>
<dbReference type="RefSeq" id="WP_073613456.1">
    <property type="nucleotide sequence ID" value="NZ_FRFE01000009.1"/>
</dbReference>
<reference evidence="1 2" key="1">
    <citation type="submission" date="2016-12" db="EMBL/GenBank/DDBJ databases">
        <authorList>
            <person name="Song W.-J."/>
            <person name="Kurnit D.M."/>
        </authorList>
    </citation>
    <scope>NUCLEOTIDE SEQUENCE [LARGE SCALE GENOMIC DNA]</scope>
    <source>
        <strain evidence="1 2">DSM 18488</strain>
    </source>
</reference>
<dbReference type="STRING" id="1121416.SAMN02745220_02154"/>
<keyword evidence="2" id="KW-1185">Reference proteome</keyword>
<name>A0A1M7Y6B8_9BACT</name>
<evidence type="ECO:0000313" key="1">
    <source>
        <dbReference type="EMBL" id="SHO48144.1"/>
    </source>
</evidence>